<keyword evidence="3" id="KW-1185">Reference proteome</keyword>
<name>A0A6H1U3V3_9CYAN</name>
<dbReference type="GO" id="GO:0016787">
    <property type="term" value="F:hydrolase activity"/>
    <property type="evidence" value="ECO:0007669"/>
    <property type="project" value="UniProtKB-KW"/>
</dbReference>
<feature type="domain" description="Serine aminopeptidase S33" evidence="1">
    <location>
        <begin position="47"/>
        <end position="218"/>
    </location>
</feature>
<dbReference type="KEGG" id="oxy:HCG48_02995"/>
<organism evidence="2 3">
    <name type="scientific">Oxynema aestuarii AP17</name>
    <dbReference type="NCBI Taxonomy" id="2064643"/>
    <lineage>
        <taxon>Bacteria</taxon>
        <taxon>Bacillati</taxon>
        <taxon>Cyanobacteriota</taxon>
        <taxon>Cyanophyceae</taxon>
        <taxon>Oscillatoriophycideae</taxon>
        <taxon>Oscillatoriales</taxon>
        <taxon>Oscillatoriaceae</taxon>
        <taxon>Oxynema</taxon>
        <taxon>Oxynema aestuarii</taxon>
    </lineage>
</organism>
<accession>A0A6H1U3V3</accession>
<dbReference type="Gene3D" id="3.40.50.1820">
    <property type="entry name" value="alpha/beta hydrolase"/>
    <property type="match status" value="1"/>
</dbReference>
<dbReference type="EMBL" id="CP051167">
    <property type="protein sequence ID" value="QIZ73568.1"/>
    <property type="molecule type" value="Genomic_DNA"/>
</dbReference>
<reference evidence="2 3" key="1">
    <citation type="submission" date="2020-04" db="EMBL/GenBank/DDBJ databases">
        <authorList>
            <person name="Basu S."/>
            <person name="Maruthanayagam V."/>
            <person name="Chakraborty S."/>
            <person name="Pramanik A."/>
            <person name="Mukherjee J."/>
            <person name="Brink B."/>
        </authorList>
    </citation>
    <scope>NUCLEOTIDE SEQUENCE [LARGE SCALE GENOMIC DNA]</scope>
    <source>
        <strain evidence="2 3">AP17</strain>
    </source>
</reference>
<sequence>MDGRGTLLQAQIEKGLDRAFDLRCLSLPPNERDSWFEMTERAIAALKIAKGDRRRPLYLCAESFGGCLALNVLLAAGDLVDRAVLINPASAFDRRSWIQWGSHLSGWIPAPLYPLSAIALLPFLASLGRLSRPESQALLAAMQSLPQETSSWRIGLLRDFAIAPEQLRQIQVPVAIVASGADRLLASIAESERLLTHLGNARRVILPESGHACLLETEVNLYQLLGDLDFLPPAAIALTPGCDRH</sequence>
<proteinExistence type="predicted"/>
<dbReference type="InterPro" id="IPR022742">
    <property type="entry name" value="Hydrolase_4"/>
</dbReference>
<dbReference type="AlphaFoldDB" id="A0A6H1U3V3"/>
<evidence type="ECO:0000259" key="1">
    <source>
        <dbReference type="Pfam" id="PF12146"/>
    </source>
</evidence>
<gene>
    <name evidence="2" type="ORF">HCG48_02995</name>
</gene>
<dbReference type="GO" id="GO:0016020">
    <property type="term" value="C:membrane"/>
    <property type="evidence" value="ECO:0007669"/>
    <property type="project" value="TreeGrafter"/>
</dbReference>
<dbReference type="Proteomes" id="UP000500857">
    <property type="component" value="Chromosome"/>
</dbReference>
<evidence type="ECO:0000313" key="2">
    <source>
        <dbReference type="EMBL" id="QIZ73568.1"/>
    </source>
</evidence>
<protein>
    <submittedName>
        <fullName evidence="2">Alpha/beta fold hydrolase</fullName>
    </submittedName>
</protein>
<dbReference type="InterPro" id="IPR029058">
    <property type="entry name" value="AB_hydrolase_fold"/>
</dbReference>
<evidence type="ECO:0000313" key="3">
    <source>
        <dbReference type="Proteomes" id="UP000500857"/>
    </source>
</evidence>
<dbReference type="SUPFAM" id="SSF53474">
    <property type="entry name" value="alpha/beta-Hydrolases"/>
    <property type="match status" value="1"/>
</dbReference>
<dbReference type="PANTHER" id="PTHR22753:SF48">
    <property type="entry name" value="PHOSPHOLIPID_GLYCEROL ACYLTRANSFERASE DOMAIN-CONTAINING PROTEIN"/>
    <property type="match status" value="1"/>
</dbReference>
<dbReference type="PANTHER" id="PTHR22753">
    <property type="entry name" value="TRANSMEMBRANE PROTEIN 68"/>
    <property type="match status" value="1"/>
</dbReference>
<keyword evidence="2" id="KW-0378">Hydrolase</keyword>
<dbReference type="Pfam" id="PF12146">
    <property type="entry name" value="Hydrolase_4"/>
    <property type="match status" value="1"/>
</dbReference>